<protein>
    <submittedName>
        <fullName evidence="1">Uncharacterized protein</fullName>
    </submittedName>
</protein>
<organism evidence="1">
    <name type="scientific">mine drainage metagenome</name>
    <dbReference type="NCBI Taxonomy" id="410659"/>
    <lineage>
        <taxon>unclassified sequences</taxon>
        <taxon>metagenomes</taxon>
        <taxon>ecological metagenomes</taxon>
    </lineage>
</organism>
<name>E6QQ52_9ZZZZ</name>
<sequence length="35" mass="4275">MRIMINFCKVSTLFGVMARERHHFPHVLQRYETIL</sequence>
<dbReference type="EMBL" id="CABR01000029">
    <property type="protein sequence ID" value="CBI09373.1"/>
    <property type="molecule type" value="Genomic_DNA"/>
</dbReference>
<dbReference type="AlphaFoldDB" id="E6QQ52"/>
<evidence type="ECO:0000313" key="1">
    <source>
        <dbReference type="EMBL" id="CBI09373.1"/>
    </source>
</evidence>
<proteinExistence type="predicted"/>
<comment type="caution">
    <text evidence="1">The sequence shown here is derived from an EMBL/GenBank/DDBJ whole genome shotgun (WGS) entry which is preliminary data.</text>
</comment>
<reference evidence="1" key="1">
    <citation type="submission" date="2009-10" db="EMBL/GenBank/DDBJ databases">
        <title>Diversity of trophic interactions inside an arsenic-rich microbial ecosystem.</title>
        <authorList>
            <person name="Bertin P.N."/>
            <person name="Heinrich-Salmeron A."/>
            <person name="Pelletier E."/>
            <person name="Goulhen-Chollet F."/>
            <person name="Arsene-Ploetze F."/>
            <person name="Gallien S."/>
            <person name="Calteau A."/>
            <person name="Vallenet D."/>
            <person name="Casiot C."/>
            <person name="Chane-Woon-Ming B."/>
            <person name="Giloteaux L."/>
            <person name="Barakat M."/>
            <person name="Bonnefoy V."/>
            <person name="Bruneel O."/>
            <person name="Chandler M."/>
            <person name="Cleiss J."/>
            <person name="Duran R."/>
            <person name="Elbaz-Poulichet F."/>
            <person name="Fonknechten N."/>
            <person name="Lauga B."/>
            <person name="Mornico D."/>
            <person name="Ortet P."/>
            <person name="Schaeffer C."/>
            <person name="Siguier P."/>
            <person name="Alexander Thil Smith A."/>
            <person name="Van Dorsselaer A."/>
            <person name="Weissenbach J."/>
            <person name="Medigue C."/>
            <person name="Le Paslier D."/>
        </authorList>
    </citation>
    <scope>NUCLEOTIDE SEQUENCE</scope>
</reference>
<gene>
    <name evidence="1" type="ORF">CARN7_0100</name>
</gene>
<accession>E6QQ52</accession>